<dbReference type="GeneID" id="106467311"/>
<sequence length="127" mass="14447">MSEMSKLAMVEFVEEKSVEVVPLLWTEGSSKKIGKETTIEERGTGKIPIETEAKVTALTEDNQEMDNKDKDEAVKVIEVHTDINTIDAEMTEKKNHQKFLLLEKLDLVPITSGEWVKQKINFGGYHR</sequence>
<gene>
    <name evidence="2 3" type="primary">LOC106467311</name>
</gene>
<keyword evidence="1" id="KW-1185">Reference proteome</keyword>
<evidence type="ECO:0000313" key="3">
    <source>
        <dbReference type="RefSeq" id="XP_022251181.1"/>
    </source>
</evidence>
<name>A0ABM1T5M5_LIMPO</name>
<protein>
    <submittedName>
        <fullName evidence="2 3">Uncharacterized protein LOC106467311</fullName>
    </submittedName>
</protein>
<dbReference type="Proteomes" id="UP000694941">
    <property type="component" value="Unplaced"/>
</dbReference>
<accession>A0ABM1T5M5</accession>
<dbReference type="RefSeq" id="XP_022251181.1">
    <property type="nucleotide sequence ID" value="XM_022395473.1"/>
</dbReference>
<evidence type="ECO:0000313" key="1">
    <source>
        <dbReference type="Proteomes" id="UP000694941"/>
    </source>
</evidence>
<reference evidence="2 3" key="1">
    <citation type="submission" date="2025-05" db="UniProtKB">
        <authorList>
            <consortium name="RefSeq"/>
        </authorList>
    </citation>
    <scope>IDENTIFICATION</scope>
    <source>
        <tissue evidence="2 3">Muscle</tissue>
    </source>
</reference>
<dbReference type="RefSeq" id="XP_022251180.1">
    <property type="nucleotide sequence ID" value="XM_022395472.1"/>
</dbReference>
<proteinExistence type="predicted"/>
<evidence type="ECO:0000313" key="2">
    <source>
        <dbReference type="RefSeq" id="XP_022251180.1"/>
    </source>
</evidence>
<organism evidence="1 3">
    <name type="scientific">Limulus polyphemus</name>
    <name type="common">Atlantic horseshoe crab</name>
    <dbReference type="NCBI Taxonomy" id="6850"/>
    <lineage>
        <taxon>Eukaryota</taxon>
        <taxon>Metazoa</taxon>
        <taxon>Ecdysozoa</taxon>
        <taxon>Arthropoda</taxon>
        <taxon>Chelicerata</taxon>
        <taxon>Merostomata</taxon>
        <taxon>Xiphosura</taxon>
        <taxon>Limulidae</taxon>
        <taxon>Limulus</taxon>
    </lineage>
</organism>